<accession>A0AAJ6B3S2</accession>
<name>A0AAJ6B3S2_9MICO</name>
<dbReference type="PANTHER" id="PTHR43639:SF1">
    <property type="entry name" value="SHORT-CHAIN DEHYDROGENASE_REDUCTASE FAMILY PROTEIN"/>
    <property type="match status" value="1"/>
</dbReference>
<comment type="similarity">
    <text evidence="1">Belongs to the short-chain dehydrogenases/reductases (SDR) family.</text>
</comment>
<dbReference type="InterPro" id="IPR036291">
    <property type="entry name" value="NAD(P)-bd_dom_sf"/>
</dbReference>
<organism evidence="3 4">
    <name type="scientific">Candidatus Microbacterium phytovorans</name>
    <dbReference type="NCBI Taxonomy" id="3121374"/>
    <lineage>
        <taxon>Bacteria</taxon>
        <taxon>Bacillati</taxon>
        <taxon>Actinomycetota</taxon>
        <taxon>Actinomycetes</taxon>
        <taxon>Micrococcales</taxon>
        <taxon>Microbacteriaceae</taxon>
        <taxon>Microbacterium</taxon>
    </lineage>
</organism>
<reference evidence="3" key="1">
    <citation type="submission" date="2023-03" db="EMBL/GenBank/DDBJ databases">
        <title>Andean soil-derived lignocellulolytic bacterial consortium as a source of novel taxa and putative plastic-active enzymes.</title>
        <authorList>
            <person name="Diaz-Garcia L."/>
            <person name="Chuvochina M."/>
            <person name="Feuerriegel G."/>
            <person name="Bunk B."/>
            <person name="Sproer C."/>
            <person name="Streit W.R."/>
            <person name="Rodriguez L.M."/>
            <person name="Overmann J."/>
            <person name="Jimenez D.J."/>
        </authorList>
    </citation>
    <scope>NUCLEOTIDE SEQUENCE</scope>
    <source>
        <strain evidence="3">MAG 4610</strain>
    </source>
</reference>
<dbReference type="GO" id="GO:0016491">
    <property type="term" value="F:oxidoreductase activity"/>
    <property type="evidence" value="ECO:0007669"/>
    <property type="project" value="UniProtKB-KW"/>
</dbReference>
<gene>
    <name evidence="3" type="ORF">P0Y48_13530</name>
</gene>
<dbReference type="Gene3D" id="3.40.50.720">
    <property type="entry name" value="NAD(P)-binding Rossmann-like Domain"/>
    <property type="match status" value="1"/>
</dbReference>
<proteinExistence type="inferred from homology"/>
<dbReference type="InterPro" id="IPR002347">
    <property type="entry name" value="SDR_fam"/>
</dbReference>
<dbReference type="PRINTS" id="PR00081">
    <property type="entry name" value="GDHRDH"/>
</dbReference>
<sequence>MTGRGVLLAGATGALGHAIAHDLAGAGYRVAVHAHRRAEAARALANELAGAGHLVVQADLADAGQADAAIGAVTRAWGDLDHVVNAAWPTVPAAPVAETDDAALDAGLRGYRAHAHLCRAAVPSLRRTRGSVVFLGGALSTRLHPGLGQFGAVKAAAATLTHVLALEEGASGVRANVLSLGRIGVDAADDLAESDPAFAALDRIGELRRVLPLPSPRDVASAVRWLISDESAAVTGQTITLAGGERV</sequence>
<dbReference type="CDD" id="cd05233">
    <property type="entry name" value="SDR_c"/>
    <property type="match status" value="1"/>
</dbReference>
<dbReference type="SUPFAM" id="SSF51735">
    <property type="entry name" value="NAD(P)-binding Rossmann-fold domains"/>
    <property type="match status" value="1"/>
</dbReference>
<dbReference type="EMBL" id="CP119321">
    <property type="protein sequence ID" value="WEK13462.1"/>
    <property type="molecule type" value="Genomic_DNA"/>
</dbReference>
<evidence type="ECO:0000313" key="3">
    <source>
        <dbReference type="EMBL" id="WEK13462.1"/>
    </source>
</evidence>
<dbReference type="AlphaFoldDB" id="A0AAJ6B3S2"/>
<evidence type="ECO:0000256" key="2">
    <source>
        <dbReference type="ARBA" id="ARBA00023002"/>
    </source>
</evidence>
<keyword evidence="2" id="KW-0560">Oxidoreductase</keyword>
<protein>
    <submittedName>
        <fullName evidence="3">SDR family NAD(P)-dependent oxidoreductase</fullName>
    </submittedName>
</protein>
<evidence type="ECO:0000256" key="1">
    <source>
        <dbReference type="ARBA" id="ARBA00006484"/>
    </source>
</evidence>
<evidence type="ECO:0000313" key="4">
    <source>
        <dbReference type="Proteomes" id="UP001213972"/>
    </source>
</evidence>
<dbReference type="PANTHER" id="PTHR43639">
    <property type="entry name" value="OXIDOREDUCTASE, SHORT-CHAIN DEHYDROGENASE/REDUCTASE FAMILY (AFU_ORTHOLOGUE AFUA_5G02870)"/>
    <property type="match status" value="1"/>
</dbReference>
<dbReference type="Pfam" id="PF13561">
    <property type="entry name" value="adh_short_C2"/>
    <property type="match status" value="1"/>
</dbReference>
<dbReference type="Proteomes" id="UP001213972">
    <property type="component" value="Chromosome"/>
</dbReference>